<organism evidence="8 9">
    <name type="scientific">Natronomicrosphaera hydrolytica</name>
    <dbReference type="NCBI Taxonomy" id="3242702"/>
    <lineage>
        <taxon>Bacteria</taxon>
        <taxon>Pseudomonadati</taxon>
        <taxon>Planctomycetota</taxon>
        <taxon>Phycisphaerae</taxon>
        <taxon>Phycisphaerales</taxon>
        <taxon>Phycisphaeraceae</taxon>
        <taxon>Natronomicrosphaera</taxon>
    </lineage>
</organism>
<feature type="domain" description="DUF1232" evidence="7">
    <location>
        <begin position="33"/>
        <end position="66"/>
    </location>
</feature>
<name>A0ABV4U7Z6_9BACT</name>
<gene>
    <name evidence="8" type="ORF">ACERK3_13145</name>
</gene>
<keyword evidence="3 6" id="KW-1133">Transmembrane helix</keyword>
<evidence type="ECO:0000313" key="8">
    <source>
        <dbReference type="EMBL" id="MFA9479230.1"/>
    </source>
</evidence>
<dbReference type="Pfam" id="PF06803">
    <property type="entry name" value="DUF1232"/>
    <property type="match status" value="1"/>
</dbReference>
<keyword evidence="9" id="KW-1185">Reference proteome</keyword>
<feature type="region of interest" description="Disordered" evidence="5">
    <location>
        <begin position="90"/>
        <end position="109"/>
    </location>
</feature>
<evidence type="ECO:0000313" key="9">
    <source>
        <dbReference type="Proteomes" id="UP001575105"/>
    </source>
</evidence>
<comment type="subcellular location">
    <subcellularLocation>
        <location evidence="1">Endomembrane system</location>
        <topology evidence="1">Multi-pass membrane protein</topology>
    </subcellularLocation>
</comment>
<evidence type="ECO:0000256" key="3">
    <source>
        <dbReference type="ARBA" id="ARBA00022989"/>
    </source>
</evidence>
<feature type="transmembrane region" description="Helical" evidence="6">
    <location>
        <begin position="28"/>
        <end position="46"/>
    </location>
</feature>
<keyword evidence="2 6" id="KW-0812">Transmembrane</keyword>
<dbReference type="RefSeq" id="WP_425346154.1">
    <property type="nucleotide sequence ID" value="NZ_JBGUBD010000007.1"/>
</dbReference>
<evidence type="ECO:0000256" key="6">
    <source>
        <dbReference type="SAM" id="Phobius"/>
    </source>
</evidence>
<reference evidence="8 9" key="1">
    <citation type="submission" date="2024-08" db="EMBL/GenBank/DDBJ databases">
        <title>Whole-genome sequencing of halo(alkali)philic microorganisms from hypersaline lakes.</title>
        <authorList>
            <person name="Sorokin D.Y."/>
            <person name="Merkel A.Y."/>
            <person name="Messina E."/>
            <person name="Yakimov M."/>
        </authorList>
    </citation>
    <scope>NUCLEOTIDE SEQUENCE [LARGE SCALE GENOMIC DNA]</scope>
    <source>
        <strain evidence="8 9">AB-hyl4</strain>
    </source>
</reference>
<sequence>MAKFRPKLGLFARLKLFWLIYRDPRTPWWAKVILTALALAYVIWPWDAIPIVVPVLGIVDDIVVATTLMWLITRAAPAIVRKQSRMKLEHEQNAEAQADAASSPGEQHS</sequence>
<proteinExistence type="predicted"/>
<dbReference type="EMBL" id="JBGUBD010000007">
    <property type="protein sequence ID" value="MFA9479230.1"/>
    <property type="molecule type" value="Genomic_DNA"/>
</dbReference>
<accession>A0ABV4U7Z6</accession>
<evidence type="ECO:0000256" key="5">
    <source>
        <dbReference type="SAM" id="MobiDB-lite"/>
    </source>
</evidence>
<evidence type="ECO:0000259" key="7">
    <source>
        <dbReference type="Pfam" id="PF06803"/>
    </source>
</evidence>
<evidence type="ECO:0000256" key="2">
    <source>
        <dbReference type="ARBA" id="ARBA00022692"/>
    </source>
</evidence>
<feature type="transmembrane region" description="Helical" evidence="6">
    <location>
        <begin position="52"/>
        <end position="72"/>
    </location>
</feature>
<dbReference type="Proteomes" id="UP001575105">
    <property type="component" value="Unassembled WGS sequence"/>
</dbReference>
<protein>
    <submittedName>
        <fullName evidence="8">YkvA family protein</fullName>
    </submittedName>
</protein>
<comment type="caution">
    <text evidence="8">The sequence shown here is derived from an EMBL/GenBank/DDBJ whole genome shotgun (WGS) entry which is preliminary data.</text>
</comment>
<dbReference type="InterPro" id="IPR010652">
    <property type="entry name" value="DUF1232"/>
</dbReference>
<evidence type="ECO:0000256" key="4">
    <source>
        <dbReference type="ARBA" id="ARBA00023136"/>
    </source>
</evidence>
<evidence type="ECO:0000256" key="1">
    <source>
        <dbReference type="ARBA" id="ARBA00004127"/>
    </source>
</evidence>
<keyword evidence="4 6" id="KW-0472">Membrane</keyword>